<name>A0A0M8ZWC7_9HYME</name>
<keyword evidence="3" id="KW-1185">Reference proteome</keyword>
<dbReference type="AlphaFoldDB" id="A0A0M8ZWC7"/>
<dbReference type="EMBL" id="KQ435850">
    <property type="protein sequence ID" value="KOX70953.1"/>
    <property type="molecule type" value="Genomic_DNA"/>
</dbReference>
<feature type="compositionally biased region" description="Basic and acidic residues" evidence="1">
    <location>
        <begin position="1"/>
        <end position="13"/>
    </location>
</feature>
<accession>A0A0M8ZWC7</accession>
<feature type="region of interest" description="Disordered" evidence="1">
    <location>
        <begin position="1"/>
        <end position="22"/>
    </location>
</feature>
<gene>
    <name evidence="2" type="ORF">WN51_03382</name>
</gene>
<reference evidence="2 3" key="1">
    <citation type="submission" date="2015-07" db="EMBL/GenBank/DDBJ databases">
        <title>The genome of Melipona quadrifasciata.</title>
        <authorList>
            <person name="Pan H."/>
            <person name="Kapheim K."/>
        </authorList>
    </citation>
    <scope>NUCLEOTIDE SEQUENCE [LARGE SCALE GENOMIC DNA]</scope>
    <source>
        <strain evidence="2">0111107301</strain>
        <tissue evidence="2">Whole body</tissue>
    </source>
</reference>
<evidence type="ECO:0000256" key="1">
    <source>
        <dbReference type="SAM" id="MobiDB-lite"/>
    </source>
</evidence>
<organism evidence="2 3">
    <name type="scientific">Melipona quadrifasciata</name>
    <dbReference type="NCBI Taxonomy" id="166423"/>
    <lineage>
        <taxon>Eukaryota</taxon>
        <taxon>Metazoa</taxon>
        <taxon>Ecdysozoa</taxon>
        <taxon>Arthropoda</taxon>
        <taxon>Hexapoda</taxon>
        <taxon>Insecta</taxon>
        <taxon>Pterygota</taxon>
        <taxon>Neoptera</taxon>
        <taxon>Endopterygota</taxon>
        <taxon>Hymenoptera</taxon>
        <taxon>Apocrita</taxon>
        <taxon>Aculeata</taxon>
        <taxon>Apoidea</taxon>
        <taxon>Anthophila</taxon>
        <taxon>Apidae</taxon>
        <taxon>Melipona</taxon>
    </lineage>
</organism>
<evidence type="ECO:0000313" key="2">
    <source>
        <dbReference type="EMBL" id="KOX70953.1"/>
    </source>
</evidence>
<sequence length="55" mass="6050">MAGGEKEEERGREVGMLVSESHPLTPVSRRIVQSITPPSLSHHHLRGGLELQLPI</sequence>
<dbReference type="Proteomes" id="UP000053105">
    <property type="component" value="Unassembled WGS sequence"/>
</dbReference>
<evidence type="ECO:0000313" key="3">
    <source>
        <dbReference type="Proteomes" id="UP000053105"/>
    </source>
</evidence>
<proteinExistence type="predicted"/>
<protein>
    <submittedName>
        <fullName evidence="2">Uncharacterized protein</fullName>
    </submittedName>
</protein>